<protein>
    <submittedName>
        <fullName evidence="1">Uncharacterized protein</fullName>
    </submittedName>
</protein>
<evidence type="ECO:0000313" key="2">
    <source>
        <dbReference type="Proteomes" id="UP001140234"/>
    </source>
</evidence>
<proteinExistence type="predicted"/>
<organism evidence="1 2">
    <name type="scientific">Coemansia nantahalensis</name>
    <dbReference type="NCBI Taxonomy" id="2789366"/>
    <lineage>
        <taxon>Eukaryota</taxon>
        <taxon>Fungi</taxon>
        <taxon>Fungi incertae sedis</taxon>
        <taxon>Zoopagomycota</taxon>
        <taxon>Kickxellomycotina</taxon>
        <taxon>Kickxellomycetes</taxon>
        <taxon>Kickxellales</taxon>
        <taxon>Kickxellaceae</taxon>
        <taxon>Coemansia</taxon>
    </lineage>
</organism>
<dbReference type="Proteomes" id="UP001140234">
    <property type="component" value="Unassembled WGS sequence"/>
</dbReference>
<evidence type="ECO:0000313" key="1">
    <source>
        <dbReference type="EMBL" id="KAJ2767681.1"/>
    </source>
</evidence>
<feature type="non-terminal residue" evidence="1">
    <location>
        <position position="1"/>
    </location>
</feature>
<sequence length="722" mass="78483">TPHSASGHAAMELCNAGAQHPLAVNTANTAPSISSSSESSSQRYGSTRDFIEQSASPVETYSGSAMPEKTPPGAGGCGQRAPLLAWSNVQYSVKVKNKEQTSMRTLLHGISGEVYPGEVVGLLGPSGAGKTTLLNILAGRIEGGVLSGQVTFRGRRRVPGVFKRRVAYVEQEDMMYPMLTVEETIMFAARLRLADRSYTQLQKVERVASIMHQLRLSHVKGSKIGDALSRGVSGGERKRVSIGVGLVTDPDMIVLDEPTSGLDSNSAEMVVELVRDITRSRGIASIMTVHQPNANMLACFDRVLLLSQGHLVFFGPAADAIDYFESRGYPCPLRQNPADFFIDMMSLNNRSPQDLEASRRRIEHLAQSFSGAKTAAAGERSLSYGGLYENQPLAARSPAAVAAAAGASATTGTASTAAGLRMNDSFYWGAPEADDEAPPERASWLFELRTLAQRDAITTLRHFTFLSAVGLNTVSVLLLLGLLFYQLGNEVESIQNRIGLFFALTLNSTYGVMSHYLYVYYKAKDIMLSERGSGSYRMTTFYIAKLVVYLPLAVLSSWIYFVGIYFMAGLQPDAVKVFSSLALFTVLLVVTLAVTLMVGSFVNTYDLASVISALTVTTWVIFGGHLANAGELLPAIKWMQYISPAFYVYEGMVNTEFTGLELHCKANNGLCIARGDDVIRLYKLDQFTVGQCAVIGIGMALGYNMLAYLALRWKAKPKYLWI</sequence>
<gene>
    <name evidence="1" type="ORF">IWQ57_003855</name>
</gene>
<comment type="caution">
    <text evidence="1">The sequence shown here is derived from an EMBL/GenBank/DDBJ whole genome shotgun (WGS) entry which is preliminary data.</text>
</comment>
<dbReference type="EMBL" id="JANBUJ010001363">
    <property type="protein sequence ID" value="KAJ2767681.1"/>
    <property type="molecule type" value="Genomic_DNA"/>
</dbReference>
<accession>A0ACC1JUQ1</accession>
<keyword evidence="2" id="KW-1185">Reference proteome</keyword>
<reference evidence="1" key="1">
    <citation type="submission" date="2022-07" db="EMBL/GenBank/DDBJ databases">
        <title>Phylogenomic reconstructions and comparative analyses of Kickxellomycotina fungi.</title>
        <authorList>
            <person name="Reynolds N.K."/>
            <person name="Stajich J.E."/>
            <person name="Barry K."/>
            <person name="Grigoriev I.V."/>
            <person name="Crous P."/>
            <person name="Smith M.E."/>
        </authorList>
    </citation>
    <scope>NUCLEOTIDE SEQUENCE</scope>
    <source>
        <strain evidence="1">CBS 109366</strain>
    </source>
</reference>
<name>A0ACC1JUQ1_9FUNG</name>